<name>A0A7G8PY24_9FLAO</name>
<evidence type="ECO:0000313" key="8">
    <source>
        <dbReference type="EMBL" id="QNJ99240.1"/>
    </source>
</evidence>
<dbReference type="NCBIfam" id="TIGR03534">
    <property type="entry name" value="RF_mod_PrmC"/>
    <property type="match status" value="1"/>
</dbReference>
<keyword evidence="9" id="KW-1185">Reference proteome</keyword>
<dbReference type="InterPro" id="IPR029063">
    <property type="entry name" value="SAM-dependent_MTases_sf"/>
</dbReference>
<feature type="domain" description="Methyltransferase small" evidence="6">
    <location>
        <begin position="115"/>
        <end position="200"/>
    </location>
</feature>
<dbReference type="InterPro" id="IPR050320">
    <property type="entry name" value="N5-glutamine_MTase"/>
</dbReference>
<dbReference type="Pfam" id="PF05175">
    <property type="entry name" value="MTS"/>
    <property type="match status" value="1"/>
</dbReference>
<dbReference type="SUPFAM" id="SSF53335">
    <property type="entry name" value="S-adenosyl-L-methionine-dependent methyltransferases"/>
    <property type="match status" value="1"/>
</dbReference>
<comment type="catalytic activity">
    <reaction evidence="4 5">
        <text>L-glutaminyl-[peptide chain release factor] + S-adenosyl-L-methionine = N(5)-methyl-L-glutaminyl-[peptide chain release factor] + S-adenosyl-L-homocysteine + H(+)</text>
        <dbReference type="Rhea" id="RHEA:42896"/>
        <dbReference type="Rhea" id="RHEA-COMP:10271"/>
        <dbReference type="Rhea" id="RHEA-COMP:10272"/>
        <dbReference type="ChEBI" id="CHEBI:15378"/>
        <dbReference type="ChEBI" id="CHEBI:30011"/>
        <dbReference type="ChEBI" id="CHEBI:57856"/>
        <dbReference type="ChEBI" id="CHEBI:59789"/>
        <dbReference type="ChEBI" id="CHEBI:61891"/>
        <dbReference type="EC" id="2.1.1.297"/>
    </reaction>
</comment>
<dbReference type="PANTHER" id="PTHR18895">
    <property type="entry name" value="HEMK METHYLTRANSFERASE"/>
    <property type="match status" value="1"/>
</dbReference>
<keyword evidence="3 5" id="KW-0949">S-adenosyl-L-methionine</keyword>
<dbReference type="PANTHER" id="PTHR18895:SF74">
    <property type="entry name" value="MTRF1L RELEASE FACTOR GLUTAMINE METHYLTRANSFERASE"/>
    <property type="match status" value="1"/>
</dbReference>
<dbReference type="NCBIfam" id="TIGR00536">
    <property type="entry name" value="hemK_fam"/>
    <property type="match status" value="1"/>
</dbReference>
<dbReference type="HAMAP" id="MF_02126">
    <property type="entry name" value="RF_methyltr_PrmC"/>
    <property type="match status" value="1"/>
</dbReference>
<dbReference type="InterPro" id="IPR019874">
    <property type="entry name" value="RF_methyltr_PrmC"/>
</dbReference>
<gene>
    <name evidence="5" type="primary">prmC</name>
    <name evidence="8" type="ORF">ALE3EI_2713</name>
</gene>
<comment type="function">
    <text evidence="5">Methylates the class 1 translation termination release factors RF1/PrfA and RF2/PrfB on the glutamine residue of the universally conserved GGQ motif.</text>
</comment>
<dbReference type="AlphaFoldDB" id="A0A7G8PY24"/>
<feature type="binding site" evidence="5">
    <location>
        <begin position="123"/>
        <end position="127"/>
    </location>
    <ligand>
        <name>S-adenosyl-L-methionine</name>
        <dbReference type="ChEBI" id="CHEBI:59789"/>
    </ligand>
</feature>
<evidence type="ECO:0000256" key="5">
    <source>
        <dbReference type="HAMAP-Rule" id="MF_02126"/>
    </source>
</evidence>
<feature type="binding site" evidence="5">
    <location>
        <begin position="189"/>
        <end position="192"/>
    </location>
    <ligand>
        <name>substrate</name>
    </ligand>
</feature>
<dbReference type="Gene3D" id="3.40.50.150">
    <property type="entry name" value="Vaccinia Virus protein VP39"/>
    <property type="match status" value="1"/>
</dbReference>
<dbReference type="EMBL" id="CP052909">
    <property type="protein sequence ID" value="QNJ99240.1"/>
    <property type="molecule type" value="Genomic_DNA"/>
</dbReference>
<feature type="binding site" evidence="5">
    <location>
        <position position="189"/>
    </location>
    <ligand>
        <name>S-adenosyl-L-methionine</name>
        <dbReference type="ChEBI" id="CHEBI:59789"/>
    </ligand>
</feature>
<dbReference type="EC" id="2.1.1.297" evidence="5"/>
<dbReference type="CDD" id="cd02440">
    <property type="entry name" value="AdoMet_MTases"/>
    <property type="match status" value="1"/>
</dbReference>
<evidence type="ECO:0000313" key="9">
    <source>
        <dbReference type="Proteomes" id="UP000515514"/>
    </source>
</evidence>
<comment type="caution">
    <text evidence="5">Lacks conserved residue(s) required for the propagation of feature annotation.</text>
</comment>
<evidence type="ECO:0000256" key="1">
    <source>
        <dbReference type="ARBA" id="ARBA00022603"/>
    </source>
</evidence>
<dbReference type="Proteomes" id="UP000515514">
    <property type="component" value="Chromosome"/>
</dbReference>
<dbReference type="GO" id="GO:0102559">
    <property type="term" value="F:peptide chain release factor N(5)-glutamine methyltransferase activity"/>
    <property type="evidence" value="ECO:0007669"/>
    <property type="project" value="UniProtKB-EC"/>
</dbReference>
<proteinExistence type="inferred from homology"/>
<dbReference type="Pfam" id="PF17827">
    <property type="entry name" value="PrmC_N"/>
    <property type="match status" value="1"/>
</dbReference>
<evidence type="ECO:0000259" key="6">
    <source>
        <dbReference type="Pfam" id="PF05175"/>
    </source>
</evidence>
<evidence type="ECO:0000256" key="4">
    <source>
        <dbReference type="ARBA" id="ARBA00048391"/>
    </source>
</evidence>
<feature type="binding site" evidence="5">
    <location>
        <position position="146"/>
    </location>
    <ligand>
        <name>S-adenosyl-L-methionine</name>
        <dbReference type="ChEBI" id="CHEBI:59789"/>
    </ligand>
</feature>
<evidence type="ECO:0000256" key="2">
    <source>
        <dbReference type="ARBA" id="ARBA00022679"/>
    </source>
</evidence>
<dbReference type="InterPro" id="IPR002052">
    <property type="entry name" value="DNA_methylase_N6_adenine_CS"/>
</dbReference>
<dbReference type="InterPro" id="IPR007848">
    <property type="entry name" value="Small_mtfrase_dom"/>
</dbReference>
<reference evidence="8 9" key="1">
    <citation type="submission" date="2020-04" db="EMBL/GenBank/DDBJ databases">
        <title>Genome sequence of Altibacter aquimarinus strain ALE3EI.</title>
        <authorList>
            <person name="Oh H.-M."/>
            <person name="Jang D."/>
        </authorList>
    </citation>
    <scope>NUCLEOTIDE SEQUENCE [LARGE SCALE GENOMIC DNA]</scope>
    <source>
        <strain evidence="8 9">ALE3EI</strain>
    </source>
</reference>
<keyword evidence="2 5" id="KW-0808">Transferase</keyword>
<evidence type="ECO:0000259" key="7">
    <source>
        <dbReference type="Pfam" id="PF17827"/>
    </source>
</evidence>
<sequence length="285" mass="32339">MTIAELRQEFYASLLGRYPSEEVGSFFTILSEKILNLKRIDLVLRSNNELSENQQQEFKNAVKRLQKFEPIQYITGETEFFSLPFKVNKHTLIPRPETEELVQWILDISQTKDPANLDILDIGTGSGCIAISLAKNLTPAAVSALDISSEALKIAHRNAINNKVAITFEERDILKVSKLPKLYDIIVSNPPYVREMEKKAMHKNVLEYEPAAALFVSNVDPLVFYKAIARLAKHNLKPGGALFFEINEYLSETLSVELKNIGFNAIEIRKDLFGKDRMIKCALHE</sequence>
<dbReference type="Gene3D" id="1.10.8.10">
    <property type="entry name" value="DNA helicase RuvA subunit, C-terminal domain"/>
    <property type="match status" value="1"/>
</dbReference>
<keyword evidence="1 5" id="KW-0489">Methyltransferase</keyword>
<feature type="domain" description="Release factor glutamine methyltransferase N-terminal" evidence="7">
    <location>
        <begin position="28"/>
        <end position="76"/>
    </location>
</feature>
<dbReference type="KEGG" id="alti:ALE3EI_2713"/>
<organism evidence="8 9">
    <name type="scientific">Constantimarinum furrinae</name>
    <dbReference type="NCBI Taxonomy" id="2562285"/>
    <lineage>
        <taxon>Bacteria</taxon>
        <taxon>Pseudomonadati</taxon>
        <taxon>Bacteroidota</taxon>
        <taxon>Flavobacteriia</taxon>
        <taxon>Flavobacteriales</taxon>
        <taxon>Flavobacteriaceae</taxon>
        <taxon>Altibacter/Constantimarinum group</taxon>
        <taxon>Constantimarinum</taxon>
    </lineage>
</organism>
<dbReference type="GO" id="GO:0032259">
    <property type="term" value="P:methylation"/>
    <property type="evidence" value="ECO:0007669"/>
    <property type="project" value="UniProtKB-KW"/>
</dbReference>
<dbReference type="RefSeq" id="WP_186989578.1">
    <property type="nucleotide sequence ID" value="NZ_CP052909.1"/>
</dbReference>
<dbReference type="GO" id="GO:0003676">
    <property type="term" value="F:nucleic acid binding"/>
    <property type="evidence" value="ECO:0007669"/>
    <property type="project" value="InterPro"/>
</dbReference>
<accession>A0A7G8PY24</accession>
<dbReference type="InterPro" id="IPR040758">
    <property type="entry name" value="PrmC_N"/>
</dbReference>
<comment type="similarity">
    <text evidence="5">Belongs to the protein N5-glutamine methyltransferase family. PrmC subfamily.</text>
</comment>
<dbReference type="InterPro" id="IPR004556">
    <property type="entry name" value="HemK-like"/>
</dbReference>
<dbReference type="PROSITE" id="PS00092">
    <property type="entry name" value="N6_MTASE"/>
    <property type="match status" value="1"/>
</dbReference>
<protein>
    <recommendedName>
        <fullName evidence="5">Release factor glutamine methyltransferase</fullName>
        <shortName evidence="5">RF MTase</shortName>
        <ecNumber evidence="5">2.1.1.297</ecNumber>
    </recommendedName>
    <alternativeName>
        <fullName evidence="5">N5-glutamine methyltransferase PrmC</fullName>
    </alternativeName>
    <alternativeName>
        <fullName evidence="5">Protein-(glutamine-N5) MTase PrmC</fullName>
    </alternativeName>
    <alternativeName>
        <fullName evidence="5">Protein-glutamine N-methyltransferase PrmC</fullName>
    </alternativeName>
</protein>
<evidence type="ECO:0000256" key="3">
    <source>
        <dbReference type="ARBA" id="ARBA00022691"/>
    </source>
</evidence>